<dbReference type="Proteomes" id="UP000288805">
    <property type="component" value="Unassembled WGS sequence"/>
</dbReference>
<dbReference type="AlphaFoldDB" id="A0A438GUL8"/>
<evidence type="ECO:0000313" key="1">
    <source>
        <dbReference type="EMBL" id="RVW75897.1"/>
    </source>
</evidence>
<protein>
    <submittedName>
        <fullName evidence="1">Uncharacterized protein</fullName>
    </submittedName>
</protein>
<organism evidence="1 2">
    <name type="scientific">Vitis vinifera</name>
    <name type="common">Grape</name>
    <dbReference type="NCBI Taxonomy" id="29760"/>
    <lineage>
        <taxon>Eukaryota</taxon>
        <taxon>Viridiplantae</taxon>
        <taxon>Streptophyta</taxon>
        <taxon>Embryophyta</taxon>
        <taxon>Tracheophyta</taxon>
        <taxon>Spermatophyta</taxon>
        <taxon>Magnoliopsida</taxon>
        <taxon>eudicotyledons</taxon>
        <taxon>Gunneridae</taxon>
        <taxon>Pentapetalae</taxon>
        <taxon>rosids</taxon>
        <taxon>Vitales</taxon>
        <taxon>Vitaceae</taxon>
        <taxon>Viteae</taxon>
        <taxon>Vitis</taxon>
    </lineage>
</organism>
<dbReference type="EMBL" id="QGNW01000339">
    <property type="protein sequence ID" value="RVW75897.1"/>
    <property type="molecule type" value="Genomic_DNA"/>
</dbReference>
<sequence length="43" mass="5347">MIPMHYRWVRAVDEFFNVLHSTQFIHRKKEVRECSLDFKIEPL</sequence>
<accession>A0A438GUL8</accession>
<gene>
    <name evidence="1" type="ORF">CK203_054017</name>
</gene>
<evidence type="ECO:0000313" key="2">
    <source>
        <dbReference type="Proteomes" id="UP000288805"/>
    </source>
</evidence>
<comment type="caution">
    <text evidence="1">The sequence shown here is derived from an EMBL/GenBank/DDBJ whole genome shotgun (WGS) entry which is preliminary data.</text>
</comment>
<name>A0A438GUL8_VITVI</name>
<proteinExistence type="predicted"/>
<reference evidence="1 2" key="1">
    <citation type="journal article" date="2018" name="PLoS Genet.">
        <title>Population sequencing reveals clonal diversity and ancestral inbreeding in the grapevine cultivar Chardonnay.</title>
        <authorList>
            <person name="Roach M.J."/>
            <person name="Johnson D.L."/>
            <person name="Bohlmann J."/>
            <person name="van Vuuren H.J."/>
            <person name="Jones S.J."/>
            <person name="Pretorius I.S."/>
            <person name="Schmidt S.A."/>
            <person name="Borneman A.R."/>
        </authorList>
    </citation>
    <scope>NUCLEOTIDE SEQUENCE [LARGE SCALE GENOMIC DNA]</scope>
    <source>
        <strain evidence="2">cv. Chardonnay</strain>
        <tissue evidence="1">Leaf</tissue>
    </source>
</reference>